<protein>
    <submittedName>
        <fullName evidence="2">Uncharacterized protein</fullName>
    </submittedName>
</protein>
<comment type="caution">
    <text evidence="2">The sequence shown here is derived from an EMBL/GenBank/DDBJ whole genome shotgun (WGS) entry which is preliminary data.</text>
</comment>
<evidence type="ECO:0000313" key="3">
    <source>
        <dbReference type="Proteomes" id="UP000261087"/>
    </source>
</evidence>
<gene>
    <name evidence="2" type="ORF">DXB31_05850</name>
</gene>
<sequence length="80" mass="9496">MKKARLLAFYIFIENKKAQRGEGVAPFNIIKGDDFIFHTANILNSRNSPFLIKFRVYLIIEHTILICYHLINVYYFVEEI</sequence>
<keyword evidence="1" id="KW-0812">Transmembrane</keyword>
<dbReference type="EMBL" id="QSVF01000011">
    <property type="protein sequence ID" value="RGO10353.1"/>
    <property type="molecule type" value="Genomic_DNA"/>
</dbReference>
<reference evidence="2 3" key="1">
    <citation type="submission" date="2018-08" db="EMBL/GenBank/DDBJ databases">
        <title>A genome reference for cultivated species of the human gut microbiota.</title>
        <authorList>
            <person name="Zou Y."/>
            <person name="Xue W."/>
            <person name="Luo G."/>
        </authorList>
    </citation>
    <scope>NUCLEOTIDE SEQUENCE [LARGE SCALE GENOMIC DNA]</scope>
    <source>
        <strain evidence="2 3">OM02-6</strain>
    </source>
</reference>
<feature type="transmembrane region" description="Helical" evidence="1">
    <location>
        <begin position="56"/>
        <end position="77"/>
    </location>
</feature>
<name>A0A3E5FQK7_9FIRM</name>
<keyword evidence="1" id="KW-1133">Transmembrane helix</keyword>
<keyword evidence="1" id="KW-0472">Membrane</keyword>
<organism evidence="2 3">
    <name type="scientific">Thomasclavelia spiroformis</name>
    <dbReference type="NCBI Taxonomy" id="29348"/>
    <lineage>
        <taxon>Bacteria</taxon>
        <taxon>Bacillati</taxon>
        <taxon>Bacillota</taxon>
        <taxon>Erysipelotrichia</taxon>
        <taxon>Erysipelotrichales</taxon>
        <taxon>Coprobacillaceae</taxon>
        <taxon>Thomasclavelia</taxon>
    </lineage>
</organism>
<dbReference type="AlphaFoldDB" id="A0A3E5FQK7"/>
<accession>A0A3E5FQK7</accession>
<evidence type="ECO:0000313" key="2">
    <source>
        <dbReference type="EMBL" id="RGO10353.1"/>
    </source>
</evidence>
<evidence type="ECO:0000256" key="1">
    <source>
        <dbReference type="SAM" id="Phobius"/>
    </source>
</evidence>
<proteinExistence type="predicted"/>
<dbReference type="Proteomes" id="UP000261087">
    <property type="component" value="Unassembled WGS sequence"/>
</dbReference>